<feature type="transmembrane region" description="Helical" evidence="1">
    <location>
        <begin position="276"/>
        <end position="297"/>
    </location>
</feature>
<evidence type="ECO:0008006" key="4">
    <source>
        <dbReference type="Google" id="ProtNLM"/>
    </source>
</evidence>
<dbReference type="InterPro" id="IPR027458">
    <property type="entry name" value="STE2_TM1-TM2_sf"/>
</dbReference>
<protein>
    <recommendedName>
        <fullName evidence="4">Pheromone alpha factor receptor</fullName>
    </recommendedName>
</protein>
<keyword evidence="3" id="KW-1185">Reference proteome</keyword>
<evidence type="ECO:0000313" key="2">
    <source>
        <dbReference type="EMBL" id="KAG9194906.1"/>
    </source>
</evidence>
<feature type="transmembrane region" description="Helical" evidence="1">
    <location>
        <begin position="130"/>
        <end position="155"/>
    </location>
</feature>
<dbReference type="EMBL" id="JAANER010000002">
    <property type="protein sequence ID" value="KAG9194906.1"/>
    <property type="molecule type" value="Genomic_DNA"/>
</dbReference>
<dbReference type="CDD" id="cd14939">
    <property type="entry name" value="7tmD_STE2"/>
    <property type="match status" value="1"/>
</dbReference>
<organism evidence="2 3">
    <name type="scientific">Alternaria panax</name>
    <dbReference type="NCBI Taxonomy" id="48097"/>
    <lineage>
        <taxon>Eukaryota</taxon>
        <taxon>Fungi</taxon>
        <taxon>Dikarya</taxon>
        <taxon>Ascomycota</taxon>
        <taxon>Pezizomycotina</taxon>
        <taxon>Dothideomycetes</taxon>
        <taxon>Pleosporomycetidae</taxon>
        <taxon>Pleosporales</taxon>
        <taxon>Pleosporineae</taxon>
        <taxon>Pleosporaceae</taxon>
        <taxon>Alternaria</taxon>
        <taxon>Alternaria sect. Panax</taxon>
    </lineage>
</organism>
<dbReference type="GO" id="GO:0000750">
    <property type="term" value="P:pheromone-dependent signal transduction involved in conjugation with cellular fusion"/>
    <property type="evidence" value="ECO:0007669"/>
    <property type="project" value="TreeGrafter"/>
</dbReference>
<dbReference type="Gene3D" id="1.10.287.920">
    <property type="entry name" value="Pheromone alpha factor receptor"/>
    <property type="match status" value="1"/>
</dbReference>
<comment type="caution">
    <text evidence="2">The sequence shown here is derived from an EMBL/GenBank/DDBJ whole genome shotgun (WGS) entry which is preliminary data.</text>
</comment>
<accession>A0AAD4IHF0</accession>
<feature type="transmembrane region" description="Helical" evidence="1">
    <location>
        <begin position="48"/>
        <end position="73"/>
    </location>
</feature>
<dbReference type="GO" id="GO:0004932">
    <property type="term" value="F:mating-type factor pheromone receptor activity"/>
    <property type="evidence" value="ECO:0007669"/>
    <property type="project" value="InterPro"/>
</dbReference>
<proteinExistence type="predicted"/>
<keyword evidence="1" id="KW-1133">Transmembrane helix</keyword>
<dbReference type="PANTHER" id="PTHR28009:SF1">
    <property type="entry name" value="PHEROMONE ALPHA FACTOR RECEPTOR"/>
    <property type="match status" value="1"/>
</dbReference>
<dbReference type="Proteomes" id="UP001199106">
    <property type="component" value="Unassembled WGS sequence"/>
</dbReference>
<reference evidence="2" key="1">
    <citation type="submission" date="2021-07" db="EMBL/GenBank/DDBJ databases">
        <title>Genome Resource of American Ginseng Black Spot Pathogen Alternaria panax.</title>
        <authorList>
            <person name="Qiu C."/>
            <person name="Wang W."/>
            <person name="Liu Z."/>
        </authorList>
    </citation>
    <scope>NUCLEOTIDE SEQUENCE</scope>
    <source>
        <strain evidence="2">BNCC115425</strain>
    </source>
</reference>
<gene>
    <name evidence="2" type="ORF">G6011_04941</name>
</gene>
<evidence type="ECO:0000313" key="3">
    <source>
        <dbReference type="Proteomes" id="UP001199106"/>
    </source>
</evidence>
<dbReference type="GO" id="GO:0038038">
    <property type="term" value="C:G protein-coupled receptor homodimeric complex"/>
    <property type="evidence" value="ECO:0007669"/>
    <property type="project" value="TreeGrafter"/>
</dbReference>
<dbReference type="Pfam" id="PF02116">
    <property type="entry name" value="STE2"/>
    <property type="match status" value="1"/>
</dbReference>
<keyword evidence="1" id="KW-0812">Transmembrane</keyword>
<evidence type="ECO:0000256" key="1">
    <source>
        <dbReference type="SAM" id="Phobius"/>
    </source>
</evidence>
<feature type="transmembrane region" description="Helical" evidence="1">
    <location>
        <begin position="209"/>
        <end position="229"/>
    </location>
</feature>
<feature type="transmembrane region" description="Helical" evidence="1">
    <location>
        <begin position="249"/>
        <end position="270"/>
    </location>
</feature>
<name>A0AAD4IHF0_9PLEO</name>
<feature type="transmembrane region" description="Helical" evidence="1">
    <location>
        <begin position="85"/>
        <end position="110"/>
    </location>
</feature>
<dbReference type="PRINTS" id="PR00250">
    <property type="entry name" value="GPCRSTE2"/>
</dbReference>
<sequence length="391" mass="43630">MDGIVQSVQVPPNFDPWNQNFSLAVPDGQGGWIAATVNMTELNDYRIYGFRLAISYGTGFGVSIMLLAVLLLLTKAEKRKSLIFFLNAACLLTNTIRCLLFCTWVTGNFYDPYTVLAADRNRLTRGDFASFITINIFGIIVTALVFMSLSLQVWIVCVTTRPLQRSIIMGTTIVMACVALGFRLAAVYWNTKLTLEDKGADSILELIAISYVLQSISIWMFSCVFTYKLGHAIIQRRRLNMPQFGPMQIVFIMGCQTMFVPAIFASLQFANILPEIVAHVLTIICVFLPFSAIWAGVVNDQNLATRGPDAHQRLIGSEFHDKSAPSTLSDCSTVCEKSRQMSSWSDNMKSKEHESLVIAATSHIHNKSIDENCIRVDRKFGFSRDNAADRV</sequence>
<dbReference type="PANTHER" id="PTHR28009">
    <property type="entry name" value="PHEROMONE ALPHA FACTOR RECEPTOR"/>
    <property type="match status" value="1"/>
</dbReference>
<dbReference type="AlphaFoldDB" id="A0AAD4IHF0"/>
<dbReference type="InterPro" id="IPR000366">
    <property type="entry name" value="GPCR_STE2"/>
</dbReference>
<feature type="transmembrane region" description="Helical" evidence="1">
    <location>
        <begin position="167"/>
        <end position="189"/>
    </location>
</feature>
<keyword evidence="1" id="KW-0472">Membrane</keyword>